<feature type="domain" description="Rieske" evidence="5">
    <location>
        <begin position="8"/>
        <end position="94"/>
    </location>
</feature>
<proteinExistence type="predicted"/>
<protein>
    <submittedName>
        <fullName evidence="6">Rieske (2Fe-2S) protein</fullName>
    </submittedName>
</protein>
<dbReference type="PANTHER" id="PTHR40261">
    <property type="match status" value="1"/>
</dbReference>
<gene>
    <name evidence="6" type="ORF">ONZ52_01310</name>
</gene>
<evidence type="ECO:0000256" key="3">
    <source>
        <dbReference type="ARBA" id="ARBA00023004"/>
    </source>
</evidence>
<dbReference type="SUPFAM" id="SSF50022">
    <property type="entry name" value="ISP domain"/>
    <property type="match status" value="1"/>
</dbReference>
<dbReference type="Pfam" id="PF00355">
    <property type="entry name" value="Rieske"/>
    <property type="match status" value="1"/>
</dbReference>
<dbReference type="Gene3D" id="2.102.10.10">
    <property type="entry name" value="Rieske [2Fe-2S] iron-sulphur domain"/>
    <property type="match status" value="1"/>
</dbReference>
<dbReference type="InterPro" id="IPR017941">
    <property type="entry name" value="Rieske_2Fe-2S"/>
</dbReference>
<sequence>MMLTENTVELCHVDDLKEGETRGFLENEAGQDLLFVVKFNNEFYGWRNACPHVRNAPMAWRKDAYMDAKKQHVACHAHGALFEPDTGLCIQGPCLGKTLEKVPVFVNSMGMVSILLTDINSFY</sequence>
<evidence type="ECO:0000256" key="1">
    <source>
        <dbReference type="ARBA" id="ARBA00022714"/>
    </source>
</evidence>
<dbReference type="RefSeq" id="WP_265216831.1">
    <property type="nucleotide sequence ID" value="NZ_JAPEUL010000004.1"/>
</dbReference>
<dbReference type="EMBL" id="JAPEUL010000004">
    <property type="protein sequence ID" value="MCW4627730.1"/>
    <property type="molecule type" value="Genomic_DNA"/>
</dbReference>
<comment type="caution">
    <text evidence="6">The sequence shown here is derived from an EMBL/GenBank/DDBJ whole genome shotgun (WGS) entry which is preliminary data.</text>
</comment>
<keyword evidence="3" id="KW-0408">Iron</keyword>
<accession>A0ABT3KB21</accession>
<keyword evidence="2" id="KW-0479">Metal-binding</keyword>
<evidence type="ECO:0000256" key="2">
    <source>
        <dbReference type="ARBA" id="ARBA00022723"/>
    </source>
</evidence>
<dbReference type="InterPro" id="IPR036922">
    <property type="entry name" value="Rieske_2Fe-2S_sf"/>
</dbReference>
<evidence type="ECO:0000313" key="7">
    <source>
        <dbReference type="Proteomes" id="UP001431181"/>
    </source>
</evidence>
<dbReference type="CDD" id="cd03467">
    <property type="entry name" value="Rieske"/>
    <property type="match status" value="1"/>
</dbReference>
<evidence type="ECO:0000259" key="5">
    <source>
        <dbReference type="PROSITE" id="PS51296"/>
    </source>
</evidence>
<evidence type="ECO:0000256" key="4">
    <source>
        <dbReference type="ARBA" id="ARBA00023014"/>
    </source>
</evidence>
<dbReference type="Proteomes" id="UP001431181">
    <property type="component" value="Unassembled WGS sequence"/>
</dbReference>
<dbReference type="PROSITE" id="PS51296">
    <property type="entry name" value="RIESKE"/>
    <property type="match status" value="1"/>
</dbReference>
<reference evidence="6" key="1">
    <citation type="submission" date="2022-11" db="EMBL/GenBank/DDBJ databases">
        <title>Marinomonas sp. nov., isolated from marine algae.</title>
        <authorList>
            <person name="Choi D.G."/>
            <person name="Kim J.M."/>
            <person name="Lee J.K."/>
            <person name="Baek J.H."/>
            <person name="Jeon C.O."/>
        </authorList>
    </citation>
    <scope>NUCLEOTIDE SEQUENCE</scope>
    <source>
        <strain evidence="6">KJ51-3</strain>
    </source>
</reference>
<keyword evidence="7" id="KW-1185">Reference proteome</keyword>
<organism evidence="6 7">
    <name type="scientific">Marinomonas rhodophyticola</name>
    <dbReference type="NCBI Taxonomy" id="2992803"/>
    <lineage>
        <taxon>Bacteria</taxon>
        <taxon>Pseudomonadati</taxon>
        <taxon>Pseudomonadota</taxon>
        <taxon>Gammaproteobacteria</taxon>
        <taxon>Oceanospirillales</taxon>
        <taxon>Oceanospirillaceae</taxon>
        <taxon>Marinomonas</taxon>
    </lineage>
</organism>
<name>A0ABT3KB21_9GAMM</name>
<keyword evidence="4" id="KW-0411">Iron-sulfur</keyword>
<dbReference type="PANTHER" id="PTHR40261:SF1">
    <property type="entry name" value="RIESKE DOMAIN-CONTAINING PROTEIN"/>
    <property type="match status" value="1"/>
</dbReference>
<keyword evidence="1" id="KW-0001">2Fe-2S</keyword>
<evidence type="ECO:0000313" key="6">
    <source>
        <dbReference type="EMBL" id="MCW4627730.1"/>
    </source>
</evidence>